<name>A0AAE1CR14_9GAST</name>
<evidence type="ECO:0000313" key="2">
    <source>
        <dbReference type="Proteomes" id="UP001283361"/>
    </source>
</evidence>
<dbReference type="Proteomes" id="UP001283361">
    <property type="component" value="Unassembled WGS sequence"/>
</dbReference>
<comment type="caution">
    <text evidence="1">The sequence shown here is derived from an EMBL/GenBank/DDBJ whole genome shotgun (WGS) entry which is preliminary data.</text>
</comment>
<keyword evidence="2" id="KW-1185">Reference proteome</keyword>
<sequence length="128" mass="14698">MLVLVAAWSPGPQRTPSSPGLDHRVEMVYNYRMTEPQIFIATKLLKPLVNVIISMTRRINREQNKEVNTIRAVMFTAGPVKLRATEAVEGVTQSTRNTVMRYQRGTFILFLEEKQAPKSNFRRTCFVL</sequence>
<dbReference type="EMBL" id="JAWDGP010007144">
    <property type="protein sequence ID" value="KAK3729391.1"/>
    <property type="molecule type" value="Genomic_DNA"/>
</dbReference>
<gene>
    <name evidence="1" type="ORF">RRG08_053590</name>
</gene>
<proteinExistence type="predicted"/>
<organism evidence="1 2">
    <name type="scientific">Elysia crispata</name>
    <name type="common">lettuce slug</name>
    <dbReference type="NCBI Taxonomy" id="231223"/>
    <lineage>
        <taxon>Eukaryota</taxon>
        <taxon>Metazoa</taxon>
        <taxon>Spiralia</taxon>
        <taxon>Lophotrochozoa</taxon>
        <taxon>Mollusca</taxon>
        <taxon>Gastropoda</taxon>
        <taxon>Heterobranchia</taxon>
        <taxon>Euthyneura</taxon>
        <taxon>Panpulmonata</taxon>
        <taxon>Sacoglossa</taxon>
        <taxon>Placobranchoidea</taxon>
        <taxon>Plakobranchidae</taxon>
        <taxon>Elysia</taxon>
    </lineage>
</organism>
<reference evidence="1" key="1">
    <citation type="journal article" date="2023" name="G3 (Bethesda)">
        <title>A reference genome for the long-term kleptoplast-retaining sea slug Elysia crispata morphotype clarki.</title>
        <authorList>
            <person name="Eastman K.E."/>
            <person name="Pendleton A.L."/>
            <person name="Shaikh M.A."/>
            <person name="Suttiyut T."/>
            <person name="Ogas R."/>
            <person name="Tomko P."/>
            <person name="Gavelis G."/>
            <person name="Widhalm J.R."/>
            <person name="Wisecaver J.H."/>
        </authorList>
    </citation>
    <scope>NUCLEOTIDE SEQUENCE</scope>
    <source>
        <strain evidence="1">ECLA1</strain>
    </source>
</reference>
<protein>
    <submittedName>
        <fullName evidence="1">Uncharacterized protein</fullName>
    </submittedName>
</protein>
<evidence type="ECO:0000313" key="1">
    <source>
        <dbReference type="EMBL" id="KAK3729391.1"/>
    </source>
</evidence>
<dbReference type="AlphaFoldDB" id="A0AAE1CR14"/>
<accession>A0AAE1CR14</accession>